<dbReference type="InterPro" id="IPR011059">
    <property type="entry name" value="Metal-dep_hydrolase_composite"/>
</dbReference>
<evidence type="ECO:0000313" key="5">
    <source>
        <dbReference type="Proteomes" id="UP001551329"/>
    </source>
</evidence>
<dbReference type="InterPro" id="IPR032466">
    <property type="entry name" value="Metal_Hydrolase"/>
</dbReference>
<dbReference type="InterPro" id="IPR013108">
    <property type="entry name" value="Amidohydro_3"/>
</dbReference>
<feature type="chain" id="PRO_5046554281" evidence="2">
    <location>
        <begin position="44"/>
        <end position="461"/>
    </location>
</feature>
<dbReference type="CDD" id="cd01293">
    <property type="entry name" value="Bact_CD"/>
    <property type="match status" value="1"/>
</dbReference>
<organism evidence="4 5">
    <name type="scientific">Streptomyces narbonensis</name>
    <dbReference type="NCBI Taxonomy" id="67333"/>
    <lineage>
        <taxon>Bacteria</taxon>
        <taxon>Bacillati</taxon>
        <taxon>Actinomycetota</taxon>
        <taxon>Actinomycetes</taxon>
        <taxon>Kitasatosporales</taxon>
        <taxon>Streptomycetaceae</taxon>
        <taxon>Streptomyces</taxon>
    </lineage>
</organism>
<name>A0ABV3CCR7_9ACTN</name>
<dbReference type="InterPro" id="IPR052349">
    <property type="entry name" value="Metallo-hydrolase_Enzymes"/>
</dbReference>
<accession>A0ABV3CCR7</accession>
<keyword evidence="2" id="KW-0732">Signal</keyword>
<evidence type="ECO:0000259" key="3">
    <source>
        <dbReference type="Pfam" id="PF07969"/>
    </source>
</evidence>
<gene>
    <name evidence="4" type="ORF">AB0A88_18235</name>
</gene>
<reference evidence="4 5" key="1">
    <citation type="submission" date="2024-06" db="EMBL/GenBank/DDBJ databases">
        <title>The Natural Products Discovery Center: Release of the First 8490 Sequenced Strains for Exploring Actinobacteria Biosynthetic Diversity.</title>
        <authorList>
            <person name="Kalkreuter E."/>
            <person name="Kautsar S.A."/>
            <person name="Yang D."/>
            <person name="Bader C.D."/>
            <person name="Teijaro C.N."/>
            <person name="Fluegel L."/>
            <person name="Davis C.M."/>
            <person name="Simpson J.R."/>
            <person name="Lauterbach L."/>
            <person name="Steele A.D."/>
            <person name="Gui C."/>
            <person name="Meng S."/>
            <person name="Li G."/>
            <person name="Viehrig K."/>
            <person name="Ye F."/>
            <person name="Su P."/>
            <person name="Kiefer A.F."/>
            <person name="Nichols A."/>
            <person name="Cepeda A.J."/>
            <person name="Yan W."/>
            <person name="Fan B."/>
            <person name="Jiang Y."/>
            <person name="Adhikari A."/>
            <person name="Zheng C.-J."/>
            <person name="Schuster L."/>
            <person name="Cowan T.M."/>
            <person name="Smanski M.J."/>
            <person name="Chevrette M.G."/>
            <person name="De Carvalho L.P.S."/>
            <person name="Shen B."/>
        </authorList>
    </citation>
    <scope>NUCLEOTIDE SEQUENCE [LARGE SCALE GENOMIC DNA]</scope>
    <source>
        <strain evidence="4 5">NPDC045974</strain>
    </source>
</reference>
<dbReference type="SUPFAM" id="SSF51556">
    <property type="entry name" value="Metallo-dependent hydrolases"/>
    <property type="match status" value="1"/>
</dbReference>
<keyword evidence="5" id="KW-1185">Reference proteome</keyword>
<dbReference type="PROSITE" id="PS51318">
    <property type="entry name" value="TAT"/>
    <property type="match status" value="1"/>
</dbReference>
<feature type="domain" description="Amidohydrolase 3" evidence="3">
    <location>
        <begin position="107"/>
        <end position="453"/>
    </location>
</feature>
<dbReference type="Gene3D" id="3.20.20.140">
    <property type="entry name" value="Metal-dependent hydrolases"/>
    <property type="match status" value="1"/>
</dbReference>
<dbReference type="Gene3D" id="2.30.40.10">
    <property type="entry name" value="Urease, subunit C, domain 1"/>
    <property type="match status" value="1"/>
</dbReference>
<evidence type="ECO:0000256" key="2">
    <source>
        <dbReference type="SAM" id="SignalP"/>
    </source>
</evidence>
<dbReference type="PANTHER" id="PTHR32027:SF9">
    <property type="entry name" value="BLL3847 PROTEIN"/>
    <property type="match status" value="1"/>
</dbReference>
<proteinExistence type="predicted"/>
<evidence type="ECO:0000313" key="4">
    <source>
        <dbReference type="EMBL" id="MEU7072065.1"/>
    </source>
</evidence>
<evidence type="ECO:0000256" key="1">
    <source>
        <dbReference type="SAM" id="MobiDB-lite"/>
    </source>
</evidence>
<dbReference type="Pfam" id="PF07969">
    <property type="entry name" value="Amidohydro_3"/>
    <property type="match status" value="1"/>
</dbReference>
<dbReference type="EMBL" id="JBEZAE010000011">
    <property type="protein sequence ID" value="MEU7072065.1"/>
    <property type="molecule type" value="Genomic_DNA"/>
</dbReference>
<sequence>MQPDASSAMPSSTTSPVSPSPGLSRRTMLAGAAALAGTTAAMAATATSAEAASPTRSESAVSGAAGRRTRAVVFRNVRPFGAAKAADLVVVDGRVAGGPAPRGAKVVEGGGRIALPSLVDAHIHPDKTTWGGSWVSRRPASTIADYVAQDVELFRAQRRPVAERAYGLMTHAVTRGTRAMRAHADVAPAYGLAGVEGLAEARERLRHALDIQIVAFPQHGVIRTPGTVALLERAAREGTIDMIGGIDPIGFDQALDEQLDAVFGIADRHGVGVDIHLHDRGEKGLKAMRGIIDRTRALSLAGKVTVSHVFCLPGLADRELGALAADLGAQDIALTTVAPSDSLVLPITRLREYGVRVGLGSDGVRDSWSPFGNADMLHRAQLLGWVRDVRLDEELEDCYRVAAHGGADVMGLAHADLTPGAPADFVLVRAECLPQVVVDMPQRDMVVHGGAVVARNGEFLA</sequence>
<dbReference type="PANTHER" id="PTHR32027">
    <property type="entry name" value="CYTOSINE DEAMINASE"/>
    <property type="match status" value="1"/>
</dbReference>
<dbReference type="Proteomes" id="UP001551329">
    <property type="component" value="Unassembled WGS sequence"/>
</dbReference>
<dbReference type="SUPFAM" id="SSF51338">
    <property type="entry name" value="Composite domain of metallo-dependent hydrolases"/>
    <property type="match status" value="1"/>
</dbReference>
<feature type="signal peptide" evidence="2">
    <location>
        <begin position="1"/>
        <end position="43"/>
    </location>
</feature>
<dbReference type="InterPro" id="IPR006311">
    <property type="entry name" value="TAT_signal"/>
</dbReference>
<dbReference type="NCBIfam" id="NF004636">
    <property type="entry name" value="PRK05985.1"/>
    <property type="match status" value="1"/>
</dbReference>
<protein>
    <submittedName>
        <fullName evidence="4">Amidohydrolase family protein</fullName>
    </submittedName>
</protein>
<feature type="region of interest" description="Disordered" evidence="1">
    <location>
        <begin position="1"/>
        <end position="24"/>
    </location>
</feature>
<comment type="caution">
    <text evidence="4">The sequence shown here is derived from an EMBL/GenBank/DDBJ whole genome shotgun (WGS) entry which is preliminary data.</text>
</comment>